<proteinExistence type="predicted"/>
<gene>
    <name evidence="1" type="ORF">L9F63_023683</name>
</gene>
<dbReference type="AlphaFoldDB" id="A0AAD7ZI60"/>
<evidence type="ECO:0000313" key="2">
    <source>
        <dbReference type="Proteomes" id="UP001233999"/>
    </source>
</evidence>
<reference evidence="1" key="1">
    <citation type="journal article" date="2023" name="IScience">
        <title>Live-bearing cockroach genome reveals convergent evolutionary mechanisms linked to viviparity in insects and beyond.</title>
        <authorList>
            <person name="Fouks B."/>
            <person name="Harrison M.C."/>
            <person name="Mikhailova A.A."/>
            <person name="Marchal E."/>
            <person name="English S."/>
            <person name="Carruthers M."/>
            <person name="Jennings E.C."/>
            <person name="Chiamaka E.L."/>
            <person name="Frigard R.A."/>
            <person name="Pippel M."/>
            <person name="Attardo G.M."/>
            <person name="Benoit J.B."/>
            <person name="Bornberg-Bauer E."/>
            <person name="Tobe S.S."/>
        </authorList>
    </citation>
    <scope>NUCLEOTIDE SEQUENCE</scope>
    <source>
        <strain evidence="1">Stay&amp;Tobe</strain>
    </source>
</reference>
<keyword evidence="2" id="KW-1185">Reference proteome</keyword>
<comment type="caution">
    <text evidence="1">The sequence shown here is derived from an EMBL/GenBank/DDBJ whole genome shotgun (WGS) entry which is preliminary data.</text>
</comment>
<evidence type="ECO:0000313" key="1">
    <source>
        <dbReference type="EMBL" id="KAJ9581139.1"/>
    </source>
</evidence>
<reference evidence="1" key="2">
    <citation type="submission" date="2023-05" db="EMBL/GenBank/DDBJ databases">
        <authorList>
            <person name="Fouks B."/>
        </authorList>
    </citation>
    <scope>NUCLEOTIDE SEQUENCE</scope>
    <source>
        <strain evidence="1">Stay&amp;Tobe</strain>
        <tissue evidence="1">Testes</tissue>
    </source>
</reference>
<feature type="non-terminal residue" evidence="1">
    <location>
        <position position="1"/>
    </location>
</feature>
<protein>
    <submittedName>
        <fullName evidence="1">Uncharacterized protein</fullName>
    </submittedName>
</protein>
<feature type="non-terminal residue" evidence="1">
    <location>
        <position position="52"/>
    </location>
</feature>
<name>A0AAD7ZI60_DIPPU</name>
<accession>A0AAD7ZI60</accession>
<dbReference type="Proteomes" id="UP001233999">
    <property type="component" value="Unassembled WGS sequence"/>
</dbReference>
<sequence>VMEYGEQYRTPNITEILNVVEFKQTVEYYSRRKMLCTPFISLHAVYNYIVLA</sequence>
<organism evidence="1 2">
    <name type="scientific">Diploptera punctata</name>
    <name type="common">Pacific beetle cockroach</name>
    <dbReference type="NCBI Taxonomy" id="6984"/>
    <lineage>
        <taxon>Eukaryota</taxon>
        <taxon>Metazoa</taxon>
        <taxon>Ecdysozoa</taxon>
        <taxon>Arthropoda</taxon>
        <taxon>Hexapoda</taxon>
        <taxon>Insecta</taxon>
        <taxon>Pterygota</taxon>
        <taxon>Neoptera</taxon>
        <taxon>Polyneoptera</taxon>
        <taxon>Dictyoptera</taxon>
        <taxon>Blattodea</taxon>
        <taxon>Blaberoidea</taxon>
        <taxon>Blaberidae</taxon>
        <taxon>Diplopterinae</taxon>
        <taxon>Diploptera</taxon>
    </lineage>
</organism>
<dbReference type="EMBL" id="JASPKZ010008012">
    <property type="protein sequence ID" value="KAJ9581139.1"/>
    <property type="molecule type" value="Genomic_DNA"/>
</dbReference>